<keyword evidence="2" id="KW-1185">Reference proteome</keyword>
<reference evidence="1 2" key="1">
    <citation type="submission" date="2017-07" db="EMBL/GenBank/DDBJ databases">
        <title>Leptospira spp. isolated from tropical soils.</title>
        <authorList>
            <person name="Thibeaux R."/>
            <person name="Iraola G."/>
            <person name="Ferres I."/>
            <person name="Bierque E."/>
            <person name="Girault D."/>
            <person name="Soupe-Gilbert M.-E."/>
            <person name="Picardeau M."/>
            <person name="Goarant C."/>
        </authorList>
    </citation>
    <scope>NUCLEOTIDE SEQUENCE [LARGE SCALE GENOMIC DNA]</scope>
    <source>
        <strain evidence="1 2">FH4-C-A2</strain>
    </source>
</reference>
<dbReference type="EMBL" id="NPDR01000005">
    <property type="protein sequence ID" value="PJZ48769.1"/>
    <property type="molecule type" value="Genomic_DNA"/>
</dbReference>
<proteinExistence type="predicted"/>
<protein>
    <submittedName>
        <fullName evidence="1">Toxin</fullName>
    </submittedName>
</protein>
<gene>
    <name evidence="1" type="ORF">CH362_13485</name>
</gene>
<dbReference type="AlphaFoldDB" id="A0A2M9YBA4"/>
<dbReference type="SUPFAM" id="SSF55961">
    <property type="entry name" value="Bet v1-like"/>
    <property type="match status" value="1"/>
</dbReference>
<accession>A0A2M9YBA4</accession>
<dbReference type="OrthoDB" id="287565at2"/>
<comment type="caution">
    <text evidence="1">The sequence shown here is derived from an EMBL/GenBank/DDBJ whole genome shotgun (WGS) entry which is preliminary data.</text>
</comment>
<dbReference type="RefSeq" id="WP_100710896.1">
    <property type="nucleotide sequence ID" value="NZ_NPDR01000005.1"/>
</dbReference>
<evidence type="ECO:0000313" key="2">
    <source>
        <dbReference type="Proteomes" id="UP000231926"/>
    </source>
</evidence>
<organism evidence="1 2">
    <name type="scientific">Leptospira saintgironsiae</name>
    <dbReference type="NCBI Taxonomy" id="2023183"/>
    <lineage>
        <taxon>Bacteria</taxon>
        <taxon>Pseudomonadati</taxon>
        <taxon>Spirochaetota</taxon>
        <taxon>Spirochaetia</taxon>
        <taxon>Leptospirales</taxon>
        <taxon>Leptospiraceae</taxon>
        <taxon>Leptospira</taxon>
    </lineage>
</organism>
<dbReference type="InterPro" id="IPR023393">
    <property type="entry name" value="START-like_dom_sf"/>
</dbReference>
<dbReference type="Proteomes" id="UP000231926">
    <property type="component" value="Unassembled WGS sequence"/>
</dbReference>
<sequence length="155" mass="16987">MNGIYHKIGVRAGTADVIKALTTKAGLSGWWTRQVEGPFTGGTSGVGEPIHFDFGIAGIDMKVKELSSQHVRWECAAGPEDWIGSHIDFKLNPGTAPDGAALTLIYFRHQDWKIESDFTAHCSMKWAVFLLSLRDLIETGTGKPAPDDIKIDDFN</sequence>
<name>A0A2M9YBA4_9LEPT</name>
<dbReference type="Gene3D" id="3.30.530.20">
    <property type="match status" value="1"/>
</dbReference>
<evidence type="ECO:0000313" key="1">
    <source>
        <dbReference type="EMBL" id="PJZ48769.1"/>
    </source>
</evidence>